<accession>A0A811RB06</accession>
<evidence type="ECO:0000313" key="2">
    <source>
        <dbReference type="EMBL" id="CAD6267068.1"/>
    </source>
</evidence>
<name>A0A811RB06_9POAL</name>
<protein>
    <submittedName>
        <fullName evidence="2">Uncharacterized protein</fullName>
    </submittedName>
</protein>
<sequence length="128" mass="14169">MYGGGKLLYAADARLNEFDVPQMERVMLVGLWCVHPDHGFRPSIRQAMSVLQFVVPPPDLPRKMMVPLYYMQQLNGGGYRWHYESSSAGSSGDGEGGQPSMPGSLMGKSHSHGIRSFSTAGRHEKMLQ</sequence>
<dbReference type="OrthoDB" id="543442at2759"/>
<proteinExistence type="predicted"/>
<keyword evidence="3" id="KW-1185">Reference proteome</keyword>
<comment type="caution">
    <text evidence="2">The sequence shown here is derived from an EMBL/GenBank/DDBJ whole genome shotgun (WGS) entry which is preliminary data.</text>
</comment>
<gene>
    <name evidence="2" type="ORF">NCGR_LOCUS50373</name>
</gene>
<organism evidence="2 3">
    <name type="scientific">Miscanthus lutarioriparius</name>
    <dbReference type="NCBI Taxonomy" id="422564"/>
    <lineage>
        <taxon>Eukaryota</taxon>
        <taxon>Viridiplantae</taxon>
        <taxon>Streptophyta</taxon>
        <taxon>Embryophyta</taxon>
        <taxon>Tracheophyta</taxon>
        <taxon>Spermatophyta</taxon>
        <taxon>Magnoliopsida</taxon>
        <taxon>Liliopsida</taxon>
        <taxon>Poales</taxon>
        <taxon>Poaceae</taxon>
        <taxon>PACMAD clade</taxon>
        <taxon>Panicoideae</taxon>
        <taxon>Andropogonodae</taxon>
        <taxon>Andropogoneae</taxon>
        <taxon>Saccharinae</taxon>
        <taxon>Miscanthus</taxon>
    </lineage>
</organism>
<evidence type="ECO:0000256" key="1">
    <source>
        <dbReference type="SAM" id="MobiDB-lite"/>
    </source>
</evidence>
<feature type="region of interest" description="Disordered" evidence="1">
    <location>
        <begin position="84"/>
        <end position="128"/>
    </location>
</feature>
<reference evidence="2" key="1">
    <citation type="submission" date="2020-10" db="EMBL/GenBank/DDBJ databases">
        <authorList>
            <person name="Han B."/>
            <person name="Lu T."/>
            <person name="Zhao Q."/>
            <person name="Huang X."/>
            <person name="Zhao Y."/>
        </authorList>
    </citation>
    <scope>NUCLEOTIDE SEQUENCE</scope>
</reference>
<dbReference type="AlphaFoldDB" id="A0A811RB06"/>
<dbReference type="EMBL" id="CAJGYO010000014">
    <property type="protein sequence ID" value="CAD6267068.1"/>
    <property type="molecule type" value="Genomic_DNA"/>
</dbReference>
<dbReference type="Proteomes" id="UP000604825">
    <property type="component" value="Unassembled WGS sequence"/>
</dbReference>
<evidence type="ECO:0000313" key="3">
    <source>
        <dbReference type="Proteomes" id="UP000604825"/>
    </source>
</evidence>